<gene>
    <name evidence="2" type="ORF">L6773_02005</name>
</gene>
<comment type="caution">
    <text evidence="2">The sequence shown here is derived from an EMBL/GenBank/DDBJ whole genome shotgun (WGS) entry which is preliminary data.</text>
</comment>
<organism evidence="2 3">
    <name type="scientific">Rhodohalobacter sulfatireducens</name>
    <dbReference type="NCBI Taxonomy" id="2911366"/>
    <lineage>
        <taxon>Bacteria</taxon>
        <taxon>Pseudomonadati</taxon>
        <taxon>Balneolota</taxon>
        <taxon>Balneolia</taxon>
        <taxon>Balneolales</taxon>
        <taxon>Balneolaceae</taxon>
        <taxon>Rhodohalobacter</taxon>
    </lineage>
</organism>
<reference evidence="2" key="1">
    <citation type="submission" date="2022-01" db="EMBL/GenBank/DDBJ databases">
        <authorList>
            <person name="Wang Y."/>
        </authorList>
    </citation>
    <scope>NUCLEOTIDE SEQUENCE</scope>
    <source>
        <strain evidence="2">WB101</strain>
    </source>
</reference>
<dbReference type="EMBL" id="JAKLWS010000001">
    <property type="protein sequence ID" value="MCG2587322.1"/>
    <property type="molecule type" value="Genomic_DNA"/>
</dbReference>
<protein>
    <submittedName>
        <fullName evidence="2">AtpZ/AtpI family protein</fullName>
    </submittedName>
</protein>
<keyword evidence="3" id="KW-1185">Reference proteome</keyword>
<dbReference type="RefSeq" id="WP_237852161.1">
    <property type="nucleotide sequence ID" value="NZ_JAKLWS010000001.1"/>
</dbReference>
<keyword evidence="1" id="KW-0472">Membrane</keyword>
<evidence type="ECO:0000256" key="1">
    <source>
        <dbReference type="SAM" id="Phobius"/>
    </source>
</evidence>
<accession>A0ABS9K8Z5</accession>
<reference evidence="2" key="2">
    <citation type="submission" date="2024-05" db="EMBL/GenBank/DDBJ databases">
        <title>Rhodohalobacter halophilus gen. nov., sp. nov., a moderately halophilic member of the family Balneolaceae.</title>
        <authorList>
            <person name="Xia J."/>
        </authorList>
    </citation>
    <scope>NUCLEOTIDE SEQUENCE</scope>
    <source>
        <strain evidence="2">WB101</strain>
    </source>
</reference>
<dbReference type="Pfam" id="PF09527">
    <property type="entry name" value="ATPase_gene1"/>
    <property type="match status" value="1"/>
</dbReference>
<name>A0ABS9K8Z5_9BACT</name>
<dbReference type="NCBIfam" id="TIGR02230">
    <property type="entry name" value="ATPase_gene1"/>
    <property type="match status" value="1"/>
</dbReference>
<dbReference type="Proteomes" id="UP001165366">
    <property type="component" value="Unassembled WGS sequence"/>
</dbReference>
<sequence>MSEQENQQKSEEFAEKIQEKSTRKIKARNEKHKGLWYGLGMFGLVGWSVSIPTLLFLVLGIWIDSIYKSPYSWTLMMLVLGIFIGCMNAWYWVKNESKSG</sequence>
<evidence type="ECO:0000313" key="2">
    <source>
        <dbReference type="EMBL" id="MCG2587322.1"/>
    </source>
</evidence>
<dbReference type="InterPro" id="IPR032820">
    <property type="entry name" value="ATPase_put"/>
</dbReference>
<feature type="transmembrane region" description="Helical" evidence="1">
    <location>
        <begin position="75"/>
        <end position="93"/>
    </location>
</feature>
<keyword evidence="1" id="KW-0812">Transmembrane</keyword>
<evidence type="ECO:0000313" key="3">
    <source>
        <dbReference type="Proteomes" id="UP001165366"/>
    </source>
</evidence>
<keyword evidence="1" id="KW-1133">Transmembrane helix</keyword>
<dbReference type="InterPro" id="IPR011744">
    <property type="entry name" value="ATPase_gene1"/>
</dbReference>
<feature type="transmembrane region" description="Helical" evidence="1">
    <location>
        <begin position="34"/>
        <end position="63"/>
    </location>
</feature>
<proteinExistence type="predicted"/>